<dbReference type="InterPro" id="IPR020456">
    <property type="entry name" value="Acylphosphatase"/>
</dbReference>
<dbReference type="GO" id="GO:0003998">
    <property type="term" value="F:acylphosphatase activity"/>
    <property type="evidence" value="ECO:0007669"/>
    <property type="project" value="UniProtKB-EC"/>
</dbReference>
<dbReference type="PROSITE" id="PS51160">
    <property type="entry name" value="ACYLPHOSPHATASE_3"/>
    <property type="match status" value="1"/>
</dbReference>
<organism evidence="5 6">
    <name type="scientific">Penicillium chermesinum</name>
    <dbReference type="NCBI Taxonomy" id="63820"/>
    <lineage>
        <taxon>Eukaryota</taxon>
        <taxon>Fungi</taxon>
        <taxon>Dikarya</taxon>
        <taxon>Ascomycota</taxon>
        <taxon>Pezizomycotina</taxon>
        <taxon>Eurotiomycetes</taxon>
        <taxon>Eurotiomycetidae</taxon>
        <taxon>Eurotiales</taxon>
        <taxon>Aspergillaceae</taxon>
        <taxon>Penicillium</taxon>
    </lineage>
</organism>
<comment type="catalytic activity">
    <reaction evidence="2">
        <text>an acyl phosphate + H2O = a carboxylate + phosphate + H(+)</text>
        <dbReference type="Rhea" id="RHEA:14965"/>
        <dbReference type="ChEBI" id="CHEBI:15377"/>
        <dbReference type="ChEBI" id="CHEBI:15378"/>
        <dbReference type="ChEBI" id="CHEBI:29067"/>
        <dbReference type="ChEBI" id="CHEBI:43474"/>
        <dbReference type="ChEBI" id="CHEBI:59918"/>
        <dbReference type="EC" id="3.6.1.7"/>
    </reaction>
</comment>
<protein>
    <recommendedName>
        <fullName evidence="2">Acylphosphatase</fullName>
        <ecNumber evidence="2">3.6.1.7</ecNumber>
    </recommendedName>
</protein>
<dbReference type="Proteomes" id="UP001150941">
    <property type="component" value="Unassembled WGS sequence"/>
</dbReference>
<comment type="caution">
    <text evidence="1">Lacks conserved residue(s) required for the propagation of feature annotation.</text>
</comment>
<accession>A0A9W9NTG2</accession>
<feature type="domain" description="Acylphosphatase-like" evidence="4">
    <location>
        <begin position="5"/>
        <end position="102"/>
    </location>
</feature>
<sequence length="112" mass="12277">MTSKRIAFRVQGNVQGVGFRVQTNSIEDPSDFTQKCATSHGLQGWVRNTTCGNVEGEVQGDSDAVQKLLQQIDKGPRLAHVVKVEKRELPPKEGEGQFLVMRTMESTFGSAA</sequence>
<evidence type="ECO:0000256" key="1">
    <source>
        <dbReference type="PROSITE-ProRule" id="PRU00520"/>
    </source>
</evidence>
<dbReference type="OrthoDB" id="7961613at2759"/>
<dbReference type="PANTHER" id="PTHR47268:SF4">
    <property type="entry name" value="ACYLPHOSPHATASE"/>
    <property type="match status" value="1"/>
</dbReference>
<dbReference type="InterPro" id="IPR001792">
    <property type="entry name" value="Acylphosphatase-like_dom"/>
</dbReference>
<dbReference type="SUPFAM" id="SSF54975">
    <property type="entry name" value="Acylphosphatase/BLUF domain-like"/>
    <property type="match status" value="1"/>
</dbReference>
<comment type="caution">
    <text evidence="5">The sequence shown here is derived from an EMBL/GenBank/DDBJ whole genome shotgun (WGS) entry which is preliminary data.</text>
</comment>
<name>A0A9W9NTG2_9EURO</name>
<dbReference type="InterPro" id="IPR036046">
    <property type="entry name" value="Acylphosphatase-like_dom_sf"/>
</dbReference>
<evidence type="ECO:0000256" key="2">
    <source>
        <dbReference type="RuleBase" id="RU000553"/>
    </source>
</evidence>
<reference evidence="5" key="1">
    <citation type="submission" date="2022-11" db="EMBL/GenBank/DDBJ databases">
        <authorList>
            <person name="Petersen C."/>
        </authorList>
    </citation>
    <scope>NUCLEOTIDE SEQUENCE</scope>
    <source>
        <strain evidence="5">IBT 19713</strain>
    </source>
</reference>
<dbReference type="Pfam" id="PF00708">
    <property type="entry name" value="Acylphosphatase"/>
    <property type="match status" value="1"/>
</dbReference>
<dbReference type="PANTHER" id="PTHR47268">
    <property type="entry name" value="ACYLPHOSPHATASE"/>
    <property type="match status" value="1"/>
</dbReference>
<evidence type="ECO:0000313" key="6">
    <source>
        <dbReference type="Proteomes" id="UP001150941"/>
    </source>
</evidence>
<dbReference type="InterPro" id="IPR017968">
    <property type="entry name" value="Acylphosphatase_CS"/>
</dbReference>
<dbReference type="GeneID" id="83203648"/>
<gene>
    <name evidence="5" type="ORF">N7468_007049</name>
</gene>
<evidence type="ECO:0000256" key="3">
    <source>
        <dbReference type="RuleBase" id="RU004168"/>
    </source>
</evidence>
<dbReference type="Gene3D" id="3.30.70.100">
    <property type="match status" value="1"/>
</dbReference>
<dbReference type="EC" id="3.6.1.7" evidence="2"/>
<dbReference type="AlphaFoldDB" id="A0A9W9NTG2"/>
<keyword evidence="6" id="KW-1185">Reference proteome</keyword>
<proteinExistence type="inferred from homology"/>
<comment type="similarity">
    <text evidence="3">Belongs to the acylphosphatase family.</text>
</comment>
<dbReference type="PROSITE" id="PS00151">
    <property type="entry name" value="ACYLPHOSPHATASE_2"/>
    <property type="match status" value="1"/>
</dbReference>
<keyword evidence="2" id="KW-0378">Hydrolase</keyword>
<dbReference type="PROSITE" id="PS00150">
    <property type="entry name" value="ACYLPHOSPHATASE_1"/>
    <property type="match status" value="1"/>
</dbReference>
<dbReference type="RefSeq" id="XP_058329235.1">
    <property type="nucleotide sequence ID" value="XM_058476345.1"/>
</dbReference>
<dbReference type="EMBL" id="JAPQKS010000005">
    <property type="protein sequence ID" value="KAJ5225824.1"/>
    <property type="molecule type" value="Genomic_DNA"/>
</dbReference>
<evidence type="ECO:0000259" key="4">
    <source>
        <dbReference type="PROSITE" id="PS51160"/>
    </source>
</evidence>
<reference evidence="5" key="2">
    <citation type="journal article" date="2023" name="IMA Fungus">
        <title>Comparative genomic study of the Penicillium genus elucidates a diverse pangenome and 15 lateral gene transfer events.</title>
        <authorList>
            <person name="Petersen C."/>
            <person name="Sorensen T."/>
            <person name="Nielsen M.R."/>
            <person name="Sondergaard T.E."/>
            <person name="Sorensen J.L."/>
            <person name="Fitzpatrick D.A."/>
            <person name="Frisvad J.C."/>
            <person name="Nielsen K.L."/>
        </authorList>
    </citation>
    <scope>NUCLEOTIDE SEQUENCE</scope>
    <source>
        <strain evidence="5">IBT 19713</strain>
    </source>
</reference>
<evidence type="ECO:0000313" key="5">
    <source>
        <dbReference type="EMBL" id="KAJ5225824.1"/>
    </source>
</evidence>